<dbReference type="RefSeq" id="WP_068592890.1">
    <property type="nucleotide sequence ID" value="NZ_LRXL01000045.1"/>
</dbReference>
<evidence type="ECO:0000313" key="3">
    <source>
        <dbReference type="Proteomes" id="UP000077013"/>
    </source>
</evidence>
<dbReference type="Pfam" id="PF00144">
    <property type="entry name" value="Beta-lactamase"/>
    <property type="match status" value="1"/>
</dbReference>
<organism evidence="2 3">
    <name type="scientific">Cochleicola gelatinilyticus</name>
    <dbReference type="NCBI Taxonomy" id="1763537"/>
    <lineage>
        <taxon>Bacteria</taxon>
        <taxon>Pseudomonadati</taxon>
        <taxon>Bacteroidota</taxon>
        <taxon>Flavobacteriia</taxon>
        <taxon>Flavobacteriales</taxon>
        <taxon>Flavobacteriaceae</taxon>
        <taxon>Cochleicola</taxon>
    </lineage>
</organism>
<dbReference type="AlphaFoldDB" id="A0A167GZW7"/>
<sequence length="371" mass="41816">MKLQSIFIATLISLLFSSCQLGRFAYYNFANITDHKIFPSRAIQKPTEAFKFSSTNKPFIQDSLTITSGGVATKITFEEYLISNKTVAYLVIKNDTILYENYFNRYNEGSIVNSFSMAKSILSILVGCAIDDGYIKSTSEPITNYLEDLEDEGFKNITIEHVLNMTSGIHFNESYTNPFGDAATFYYGTNLPKAVSKMKITNTPGTQFAYSSGDSQVLGMVLDAALGEKTISTYLEEKIWKPLGMEYDATWSLDREKEGVEKTFCCVNARARDFAKIGRLYLNKGNWNGTQVVSKEWVENSTKIDTTNGSVAYYQHQWWINEKDNSFEAEGILGQHIYVNPEKNIIIVRLGEKVGKSGSWTYAAQSISEKY</sequence>
<dbReference type="STRING" id="1763537.ULVI_11330"/>
<dbReference type="OrthoDB" id="9773047at2"/>
<evidence type="ECO:0000259" key="1">
    <source>
        <dbReference type="Pfam" id="PF00144"/>
    </source>
</evidence>
<keyword evidence="2" id="KW-0378">Hydrolase</keyword>
<reference evidence="2 3" key="1">
    <citation type="submission" date="2016-02" db="EMBL/GenBank/DDBJ databases">
        <title>Ulvibacter sp. LPB0005, isolated from Thais luteostoma.</title>
        <authorList>
            <person name="Shin S.-K."/>
            <person name="Yi H."/>
        </authorList>
    </citation>
    <scope>NUCLEOTIDE SEQUENCE [LARGE SCALE GENOMIC DNA]</scope>
    <source>
        <strain evidence="2 3">LPB0005</strain>
    </source>
</reference>
<dbReference type="PANTHER" id="PTHR43283">
    <property type="entry name" value="BETA-LACTAMASE-RELATED"/>
    <property type="match status" value="1"/>
</dbReference>
<feature type="domain" description="Beta-lactamase-related" evidence="1">
    <location>
        <begin position="86"/>
        <end position="364"/>
    </location>
</feature>
<protein>
    <submittedName>
        <fullName evidence="2">Serine hydrolase</fullName>
    </submittedName>
</protein>
<name>A0A167GZW7_9FLAO</name>
<dbReference type="InterPro" id="IPR050789">
    <property type="entry name" value="Diverse_Enzym_Activities"/>
</dbReference>
<dbReference type="Proteomes" id="UP000077013">
    <property type="component" value="Unassembled WGS sequence"/>
</dbReference>
<dbReference type="EMBL" id="LRXL01000045">
    <property type="protein sequence ID" value="OAB78068.1"/>
    <property type="molecule type" value="Genomic_DNA"/>
</dbReference>
<dbReference type="Gene3D" id="3.40.710.10">
    <property type="entry name" value="DD-peptidase/beta-lactamase superfamily"/>
    <property type="match status" value="1"/>
</dbReference>
<gene>
    <name evidence="2" type="ORF">ULVI_11330</name>
</gene>
<accession>A0A167GZW7</accession>
<dbReference type="SUPFAM" id="SSF56601">
    <property type="entry name" value="beta-lactamase/transpeptidase-like"/>
    <property type="match status" value="1"/>
</dbReference>
<evidence type="ECO:0000313" key="2">
    <source>
        <dbReference type="EMBL" id="OAB78068.1"/>
    </source>
</evidence>
<dbReference type="InterPro" id="IPR001466">
    <property type="entry name" value="Beta-lactam-related"/>
</dbReference>
<keyword evidence="3" id="KW-1185">Reference proteome</keyword>
<dbReference type="GO" id="GO:0016787">
    <property type="term" value="F:hydrolase activity"/>
    <property type="evidence" value="ECO:0007669"/>
    <property type="project" value="UniProtKB-KW"/>
</dbReference>
<comment type="caution">
    <text evidence="2">The sequence shown here is derived from an EMBL/GenBank/DDBJ whole genome shotgun (WGS) entry which is preliminary data.</text>
</comment>
<dbReference type="PANTHER" id="PTHR43283:SF14">
    <property type="entry name" value="BLL8153 PROTEIN"/>
    <property type="match status" value="1"/>
</dbReference>
<dbReference type="PROSITE" id="PS51257">
    <property type="entry name" value="PROKAR_LIPOPROTEIN"/>
    <property type="match status" value="1"/>
</dbReference>
<dbReference type="InterPro" id="IPR012338">
    <property type="entry name" value="Beta-lactam/transpept-like"/>
</dbReference>
<proteinExistence type="predicted"/>